<reference evidence="1 2" key="1">
    <citation type="journal article" date="2019" name="Int. J. Syst. Evol. Microbiol.">
        <title>The Global Catalogue of Microorganisms (GCM) 10K type strain sequencing project: providing services to taxonomists for standard genome sequencing and annotation.</title>
        <authorList>
            <consortium name="The Broad Institute Genomics Platform"/>
            <consortium name="The Broad Institute Genome Sequencing Center for Infectious Disease"/>
            <person name="Wu L."/>
            <person name="Ma J."/>
        </authorList>
    </citation>
    <scope>NUCLEOTIDE SEQUENCE [LARGE SCALE GENOMIC DNA]</scope>
    <source>
        <strain evidence="1 2">JCM 12762</strain>
    </source>
</reference>
<dbReference type="RefSeq" id="WP_343925884.1">
    <property type="nucleotide sequence ID" value="NZ_BAAAKW010000035.1"/>
</dbReference>
<proteinExistence type="predicted"/>
<evidence type="ECO:0000313" key="1">
    <source>
        <dbReference type="EMBL" id="GAA1222344.1"/>
    </source>
</evidence>
<comment type="caution">
    <text evidence="1">The sequence shown here is derived from an EMBL/GenBank/DDBJ whole genome shotgun (WGS) entry which is preliminary data.</text>
</comment>
<accession>A0ABN1VV30</accession>
<sequence>MANSGVSTHPITPEDAASVSEFLHEHLDDRVSSAAWKQLILPPWKHVGPNHGFQLVTDDGVVVGAYVAIYSKRDVDGVTIDVCNLAAFCVLEAFRMHSLRLIRALLKQPNFVFTDLSPSGNVVAMNERLGFHRLDTATRLVVNLPHIHGRGLRLTSDPVALDRVLVGRDARVYRDHRDAAAAEHLLVEREGNYGYLMFRRDRRKGLQLFATPLYVGGSSECIESSWGAVRSHLLSSGLVFTLAEHRVLGFARGLGTTLANPRSKMFRGSGIQADQVDYLYSELALVEW</sequence>
<protein>
    <recommendedName>
        <fullName evidence="3">N-acetyltransferase domain-containing protein</fullName>
    </recommendedName>
</protein>
<name>A0ABN1VV30_9MICO</name>
<evidence type="ECO:0000313" key="2">
    <source>
        <dbReference type="Proteomes" id="UP001500943"/>
    </source>
</evidence>
<gene>
    <name evidence="1" type="ORF">GCM10009655_22420</name>
</gene>
<evidence type="ECO:0008006" key="3">
    <source>
        <dbReference type="Google" id="ProtNLM"/>
    </source>
</evidence>
<dbReference type="SUPFAM" id="SSF55729">
    <property type="entry name" value="Acyl-CoA N-acyltransferases (Nat)"/>
    <property type="match status" value="1"/>
</dbReference>
<organism evidence="1 2">
    <name type="scientific">Rhodoglobus aureus</name>
    <dbReference type="NCBI Taxonomy" id="191497"/>
    <lineage>
        <taxon>Bacteria</taxon>
        <taxon>Bacillati</taxon>
        <taxon>Actinomycetota</taxon>
        <taxon>Actinomycetes</taxon>
        <taxon>Micrococcales</taxon>
        <taxon>Microbacteriaceae</taxon>
        <taxon>Rhodoglobus</taxon>
    </lineage>
</organism>
<dbReference type="InterPro" id="IPR016181">
    <property type="entry name" value="Acyl_CoA_acyltransferase"/>
</dbReference>
<dbReference type="Proteomes" id="UP001500943">
    <property type="component" value="Unassembled WGS sequence"/>
</dbReference>
<keyword evidence="2" id="KW-1185">Reference proteome</keyword>
<dbReference type="EMBL" id="BAAAKW010000035">
    <property type="protein sequence ID" value="GAA1222344.1"/>
    <property type="molecule type" value="Genomic_DNA"/>
</dbReference>